<evidence type="ECO:0000256" key="2">
    <source>
        <dbReference type="ARBA" id="ARBA00022840"/>
    </source>
</evidence>
<comment type="caution">
    <text evidence="6">Lacks conserved residue(s) required for the propagation of feature annotation.</text>
</comment>
<dbReference type="PANTHER" id="PTHR12592">
    <property type="entry name" value="ATP-DEPENDENT (S)-NAD(P)H-HYDRATE DEHYDRATASE FAMILY MEMBER"/>
    <property type="match status" value="1"/>
</dbReference>
<dbReference type="EMBL" id="JAUTWS010000001">
    <property type="protein sequence ID" value="MDO9706802.1"/>
    <property type="molecule type" value="Genomic_DNA"/>
</dbReference>
<reference evidence="9 10" key="1">
    <citation type="submission" date="2023-08" db="EMBL/GenBank/DDBJ databases">
        <title>The draft genome sequence of Paracraurococcus sp. LOR1-02.</title>
        <authorList>
            <person name="Kingkaew E."/>
            <person name="Tanasupawat S."/>
        </authorList>
    </citation>
    <scope>NUCLEOTIDE SEQUENCE [LARGE SCALE GENOMIC DNA]</scope>
    <source>
        <strain evidence="9 10">LOR1-02</strain>
    </source>
</reference>
<dbReference type="Proteomes" id="UP001243009">
    <property type="component" value="Unassembled WGS sequence"/>
</dbReference>
<keyword evidence="1 6" id="KW-0547">Nucleotide-binding</keyword>
<evidence type="ECO:0000256" key="5">
    <source>
        <dbReference type="ARBA" id="ARBA00023239"/>
    </source>
</evidence>
<sequence length="298" mass="29668">MSAPVPVTEDLLRSMPLPRHQEGEDKDERGRVLVVAGSVEVPGGALLTALGTLRAGAGKVRIATCRSVAVPLALAMPEARVIGLAETQAGGIAAEEAEPLARGAAEADAVVLGPGMIDTQAAAALTAGILAGSADAGVPFVLDAAALRGLSAGETPRSLAGRLVITPHAGEMATLLGMERKAVLADRLAAARRAAAAFQAVVVMKGGCSYIATPDGSAWACDRGNVGLATSGSGDTLAGIIGGLLARGAPPVAATLWGVFLHGEAGARLARRQGLVGFLARELLAEVPPIMAGLAPPG</sequence>
<evidence type="ECO:0000256" key="6">
    <source>
        <dbReference type="HAMAP-Rule" id="MF_01965"/>
    </source>
</evidence>
<comment type="cofactor">
    <cofactor evidence="6">
        <name>Mg(2+)</name>
        <dbReference type="ChEBI" id="CHEBI:18420"/>
    </cofactor>
</comment>
<protein>
    <recommendedName>
        <fullName evidence="6">ADP-dependent (S)-NAD(P)H-hydrate dehydratase</fullName>
        <ecNumber evidence="6">4.2.1.136</ecNumber>
    </recommendedName>
    <alternativeName>
        <fullName evidence="6">ADP-dependent NAD(P)HX dehydratase</fullName>
    </alternativeName>
</protein>
<dbReference type="HAMAP" id="MF_01965">
    <property type="entry name" value="NADHX_dehydratase"/>
    <property type="match status" value="1"/>
</dbReference>
<dbReference type="EC" id="4.2.1.136" evidence="6"/>
<dbReference type="InterPro" id="IPR000631">
    <property type="entry name" value="CARKD"/>
</dbReference>
<organism evidence="9 10">
    <name type="scientific">Paracraurococcus lichenis</name>
    <dbReference type="NCBI Taxonomy" id="3064888"/>
    <lineage>
        <taxon>Bacteria</taxon>
        <taxon>Pseudomonadati</taxon>
        <taxon>Pseudomonadota</taxon>
        <taxon>Alphaproteobacteria</taxon>
        <taxon>Acetobacterales</taxon>
        <taxon>Roseomonadaceae</taxon>
        <taxon>Paracraurococcus</taxon>
    </lineage>
</organism>
<dbReference type="CDD" id="cd01171">
    <property type="entry name" value="YXKO-related"/>
    <property type="match status" value="1"/>
</dbReference>
<dbReference type="SUPFAM" id="SSF53613">
    <property type="entry name" value="Ribokinase-like"/>
    <property type="match status" value="1"/>
</dbReference>
<feature type="binding site" evidence="6">
    <location>
        <begin position="205"/>
        <end position="209"/>
    </location>
    <ligand>
        <name>AMP</name>
        <dbReference type="ChEBI" id="CHEBI:456215"/>
    </ligand>
</feature>
<dbReference type="PROSITE" id="PS51383">
    <property type="entry name" value="YJEF_C_3"/>
    <property type="match status" value="1"/>
</dbReference>
<accession>A0ABT9DSC0</accession>
<evidence type="ECO:0000256" key="7">
    <source>
        <dbReference type="SAM" id="MobiDB-lite"/>
    </source>
</evidence>
<dbReference type="NCBIfam" id="TIGR00196">
    <property type="entry name" value="yjeF_cterm"/>
    <property type="match status" value="1"/>
</dbReference>
<evidence type="ECO:0000313" key="9">
    <source>
        <dbReference type="EMBL" id="MDO9706802.1"/>
    </source>
</evidence>
<comment type="caution">
    <text evidence="9">The sequence shown here is derived from an EMBL/GenBank/DDBJ whole genome shotgun (WGS) entry which is preliminary data.</text>
</comment>
<keyword evidence="2 6" id="KW-0067">ATP-binding</keyword>
<feature type="binding site" evidence="6">
    <location>
        <position position="234"/>
    </location>
    <ligand>
        <name>AMP</name>
        <dbReference type="ChEBI" id="CHEBI:456215"/>
    </ligand>
</feature>
<evidence type="ECO:0000256" key="4">
    <source>
        <dbReference type="ARBA" id="ARBA00023027"/>
    </source>
</evidence>
<dbReference type="Gene3D" id="3.40.1190.20">
    <property type="match status" value="1"/>
</dbReference>
<keyword evidence="10" id="KW-1185">Reference proteome</keyword>
<comment type="catalytic activity">
    <reaction evidence="6">
        <text>(6S)-NADHX + ADP = AMP + phosphate + NADH + H(+)</text>
        <dbReference type="Rhea" id="RHEA:32223"/>
        <dbReference type="ChEBI" id="CHEBI:15378"/>
        <dbReference type="ChEBI" id="CHEBI:43474"/>
        <dbReference type="ChEBI" id="CHEBI:57945"/>
        <dbReference type="ChEBI" id="CHEBI:64074"/>
        <dbReference type="ChEBI" id="CHEBI:456215"/>
        <dbReference type="ChEBI" id="CHEBI:456216"/>
        <dbReference type="EC" id="4.2.1.136"/>
    </reaction>
</comment>
<dbReference type="RefSeq" id="WP_305101675.1">
    <property type="nucleotide sequence ID" value="NZ_JAUTWS010000001.1"/>
</dbReference>
<dbReference type="PANTHER" id="PTHR12592:SF0">
    <property type="entry name" value="ATP-DEPENDENT (S)-NAD(P)H-HYDRATE DEHYDRATASE"/>
    <property type="match status" value="1"/>
</dbReference>
<feature type="domain" description="YjeF C-terminal" evidence="8">
    <location>
        <begin position="8"/>
        <end position="294"/>
    </location>
</feature>
<evidence type="ECO:0000259" key="8">
    <source>
        <dbReference type="PROSITE" id="PS51383"/>
    </source>
</evidence>
<feature type="binding site" evidence="6">
    <location>
        <position position="168"/>
    </location>
    <ligand>
        <name>(6S)-NADPHX</name>
        <dbReference type="ChEBI" id="CHEBI:64076"/>
    </ligand>
</feature>
<feature type="region of interest" description="Disordered" evidence="7">
    <location>
        <begin position="1"/>
        <end position="27"/>
    </location>
</feature>
<proteinExistence type="inferred from homology"/>
<keyword evidence="4 6" id="KW-0520">NAD</keyword>
<name>A0ABT9DSC0_9PROT</name>
<gene>
    <name evidence="6" type="primary">nnrD</name>
    <name evidence="9" type="ORF">Q7A36_00510</name>
</gene>
<evidence type="ECO:0000256" key="3">
    <source>
        <dbReference type="ARBA" id="ARBA00022857"/>
    </source>
</evidence>
<feature type="binding site" evidence="6">
    <location>
        <position position="115"/>
    </location>
    <ligand>
        <name>(6S)-NADPHX</name>
        <dbReference type="ChEBI" id="CHEBI:64076"/>
    </ligand>
</feature>
<keyword evidence="3 6" id="KW-0521">NADP</keyword>
<comment type="similarity">
    <text evidence="6">Belongs to the NnrD/CARKD family.</text>
</comment>
<feature type="binding site" evidence="6">
    <location>
        <position position="235"/>
    </location>
    <ligand>
        <name>(6S)-NADPHX</name>
        <dbReference type="ChEBI" id="CHEBI:64076"/>
    </ligand>
</feature>
<evidence type="ECO:0000313" key="10">
    <source>
        <dbReference type="Proteomes" id="UP001243009"/>
    </source>
</evidence>
<comment type="subunit">
    <text evidence="6">Homotetramer.</text>
</comment>
<comment type="catalytic activity">
    <reaction evidence="6">
        <text>(6S)-NADPHX + ADP = AMP + phosphate + NADPH + H(+)</text>
        <dbReference type="Rhea" id="RHEA:32235"/>
        <dbReference type="ChEBI" id="CHEBI:15378"/>
        <dbReference type="ChEBI" id="CHEBI:43474"/>
        <dbReference type="ChEBI" id="CHEBI:57783"/>
        <dbReference type="ChEBI" id="CHEBI:64076"/>
        <dbReference type="ChEBI" id="CHEBI:456215"/>
        <dbReference type="ChEBI" id="CHEBI:456216"/>
        <dbReference type="EC" id="4.2.1.136"/>
    </reaction>
</comment>
<evidence type="ECO:0000256" key="1">
    <source>
        <dbReference type="ARBA" id="ARBA00022741"/>
    </source>
</evidence>
<dbReference type="Pfam" id="PF01256">
    <property type="entry name" value="Carb_kinase"/>
    <property type="match status" value="1"/>
</dbReference>
<keyword evidence="5 6" id="KW-0456">Lyase</keyword>
<dbReference type="InterPro" id="IPR029056">
    <property type="entry name" value="Ribokinase-like"/>
</dbReference>
<comment type="function">
    <text evidence="6">Catalyzes the dehydration of the S-form of NAD(P)HX at the expense of ADP, which is converted to AMP. Together with NAD(P)HX epimerase, which catalyzes the epimerization of the S- and R-forms, the enzyme allows the repair of both epimers of NAD(P)HX, a damaged form of NAD(P)H that is a result of enzymatic or heat-dependent hydration.</text>
</comment>